<sequence length="111" mass="12263">MFVNDGKNMCFRLYQTESTWKHASLCALGHAASQPPTRAGEPGGRQRTTLGDWVTPAACTAATWTLTAWRLLPSPAPTTLHQALAWPHAVEPRLHNNVDTHYKLRPSPQPP</sequence>
<accession>A0AAE1KLE3</accession>
<evidence type="ECO:0000256" key="1">
    <source>
        <dbReference type="SAM" id="MobiDB-lite"/>
    </source>
</evidence>
<evidence type="ECO:0000313" key="3">
    <source>
        <dbReference type="Proteomes" id="UP001286313"/>
    </source>
</evidence>
<evidence type="ECO:0000313" key="2">
    <source>
        <dbReference type="EMBL" id="KAK3878541.1"/>
    </source>
</evidence>
<protein>
    <submittedName>
        <fullName evidence="2">Uncharacterized protein</fullName>
    </submittedName>
</protein>
<organism evidence="2 3">
    <name type="scientific">Petrolisthes cinctipes</name>
    <name type="common">Flat porcelain crab</name>
    <dbReference type="NCBI Taxonomy" id="88211"/>
    <lineage>
        <taxon>Eukaryota</taxon>
        <taxon>Metazoa</taxon>
        <taxon>Ecdysozoa</taxon>
        <taxon>Arthropoda</taxon>
        <taxon>Crustacea</taxon>
        <taxon>Multicrustacea</taxon>
        <taxon>Malacostraca</taxon>
        <taxon>Eumalacostraca</taxon>
        <taxon>Eucarida</taxon>
        <taxon>Decapoda</taxon>
        <taxon>Pleocyemata</taxon>
        <taxon>Anomura</taxon>
        <taxon>Galatheoidea</taxon>
        <taxon>Porcellanidae</taxon>
        <taxon>Petrolisthes</taxon>
    </lineage>
</organism>
<feature type="region of interest" description="Disordered" evidence="1">
    <location>
        <begin position="32"/>
        <end position="51"/>
    </location>
</feature>
<dbReference type="AlphaFoldDB" id="A0AAE1KLE3"/>
<reference evidence="2" key="1">
    <citation type="submission" date="2023-10" db="EMBL/GenBank/DDBJ databases">
        <title>Genome assemblies of two species of porcelain crab, Petrolisthes cinctipes and Petrolisthes manimaculis (Anomura: Porcellanidae).</title>
        <authorList>
            <person name="Angst P."/>
        </authorList>
    </citation>
    <scope>NUCLEOTIDE SEQUENCE</scope>
    <source>
        <strain evidence="2">PB745_01</strain>
        <tissue evidence="2">Gill</tissue>
    </source>
</reference>
<comment type="caution">
    <text evidence="2">The sequence shown here is derived from an EMBL/GenBank/DDBJ whole genome shotgun (WGS) entry which is preliminary data.</text>
</comment>
<keyword evidence="3" id="KW-1185">Reference proteome</keyword>
<gene>
    <name evidence="2" type="ORF">Pcinc_016840</name>
</gene>
<dbReference type="Proteomes" id="UP001286313">
    <property type="component" value="Unassembled WGS sequence"/>
</dbReference>
<name>A0AAE1KLE3_PETCI</name>
<dbReference type="EMBL" id="JAWQEG010001548">
    <property type="protein sequence ID" value="KAK3878541.1"/>
    <property type="molecule type" value="Genomic_DNA"/>
</dbReference>
<proteinExistence type="predicted"/>